<feature type="non-terminal residue" evidence="3">
    <location>
        <position position="92"/>
    </location>
</feature>
<gene>
    <name evidence="3" type="primary">Ervv2_2</name>
    <name evidence="3" type="ORF">HIRRUS_R15319</name>
</gene>
<sequence length="92" mass="9906">FHSFVRALLLPLGIAQLEMAIVNISAEMEIIANTTADAIGWLQTEVNSLKEVVFQNQIVLDMITAQMGGAGILVNTSCTYVDQSGQTATDIH</sequence>
<proteinExistence type="predicted"/>
<dbReference type="Proteomes" id="UP000585317">
    <property type="component" value="Unassembled WGS sequence"/>
</dbReference>
<dbReference type="PANTHER" id="PTHR10424:SF73">
    <property type="entry name" value="ENDOGENOUS RETROVIRUS GROUP FC1 ENV POLYPROTEIN-RELATED"/>
    <property type="match status" value="1"/>
</dbReference>
<evidence type="ECO:0000256" key="2">
    <source>
        <dbReference type="SAM" id="SignalP"/>
    </source>
</evidence>
<protein>
    <submittedName>
        <fullName evidence="3">ERVV2 protein</fullName>
    </submittedName>
</protein>
<feature type="signal peptide" evidence="2">
    <location>
        <begin position="1"/>
        <end position="20"/>
    </location>
</feature>
<organism evidence="3 4">
    <name type="scientific">Hirundo rustica</name>
    <name type="common">Barn swallow</name>
    <dbReference type="NCBI Taxonomy" id="43150"/>
    <lineage>
        <taxon>Eukaryota</taxon>
        <taxon>Metazoa</taxon>
        <taxon>Chordata</taxon>
        <taxon>Craniata</taxon>
        <taxon>Vertebrata</taxon>
        <taxon>Euteleostomi</taxon>
        <taxon>Archelosauria</taxon>
        <taxon>Archosauria</taxon>
        <taxon>Dinosauria</taxon>
        <taxon>Saurischia</taxon>
        <taxon>Theropoda</taxon>
        <taxon>Coelurosauria</taxon>
        <taxon>Aves</taxon>
        <taxon>Neognathae</taxon>
        <taxon>Neoaves</taxon>
        <taxon>Telluraves</taxon>
        <taxon>Australaves</taxon>
        <taxon>Passeriformes</taxon>
        <taxon>Sylvioidea</taxon>
        <taxon>Hirundinidae</taxon>
        <taxon>Hirundo</taxon>
    </lineage>
</organism>
<evidence type="ECO:0000256" key="1">
    <source>
        <dbReference type="ARBA" id="ARBA00023157"/>
    </source>
</evidence>
<keyword evidence="2" id="KW-0732">Signal</keyword>
<comment type="caution">
    <text evidence="3">The sequence shown here is derived from an EMBL/GenBank/DDBJ whole genome shotgun (WGS) entry which is preliminary data.</text>
</comment>
<dbReference type="AlphaFoldDB" id="A0A7L4F033"/>
<dbReference type="PANTHER" id="PTHR10424">
    <property type="entry name" value="VIRAL ENVELOPE PROTEIN"/>
    <property type="match status" value="1"/>
</dbReference>
<dbReference type="SUPFAM" id="SSF58069">
    <property type="entry name" value="Virus ectodomain"/>
    <property type="match status" value="1"/>
</dbReference>
<evidence type="ECO:0000313" key="3">
    <source>
        <dbReference type="EMBL" id="NXW80129.1"/>
    </source>
</evidence>
<evidence type="ECO:0000313" key="4">
    <source>
        <dbReference type="Proteomes" id="UP000585317"/>
    </source>
</evidence>
<dbReference type="EMBL" id="VZZX01011800">
    <property type="protein sequence ID" value="NXW80129.1"/>
    <property type="molecule type" value="Genomic_DNA"/>
</dbReference>
<dbReference type="InterPro" id="IPR018154">
    <property type="entry name" value="TLV/ENV_coat_polyprotein"/>
</dbReference>
<feature type="non-terminal residue" evidence="3">
    <location>
        <position position="1"/>
    </location>
</feature>
<accession>A0A7L4F033</accession>
<feature type="chain" id="PRO_5029493167" evidence="2">
    <location>
        <begin position="21"/>
        <end position="92"/>
    </location>
</feature>
<keyword evidence="1" id="KW-1015">Disulfide bond</keyword>
<reference evidence="3 4" key="1">
    <citation type="submission" date="2019-09" db="EMBL/GenBank/DDBJ databases">
        <title>Bird 10,000 Genomes (B10K) Project - Family phase.</title>
        <authorList>
            <person name="Zhang G."/>
        </authorList>
    </citation>
    <scope>NUCLEOTIDE SEQUENCE [LARGE SCALE GENOMIC DNA]</scope>
    <source>
        <strain evidence="3">B10K-DU-001-67</strain>
        <tissue evidence="3">Muscle</tissue>
    </source>
</reference>
<name>A0A7L4F033_HIRRU</name>
<dbReference type="Gene3D" id="1.10.287.210">
    <property type="match status" value="1"/>
</dbReference>